<dbReference type="GO" id="GO:0005829">
    <property type="term" value="C:cytosol"/>
    <property type="evidence" value="ECO:0007669"/>
    <property type="project" value="TreeGrafter"/>
</dbReference>
<proteinExistence type="predicted"/>
<feature type="compositionally biased region" description="Low complexity" evidence="1">
    <location>
        <begin position="515"/>
        <end position="530"/>
    </location>
</feature>
<dbReference type="EMBL" id="CAUYUE010000012">
    <property type="protein sequence ID" value="CAK0785534.1"/>
    <property type="molecule type" value="Genomic_DNA"/>
</dbReference>
<name>A0AAV1IDV5_9CHLO</name>
<feature type="compositionally biased region" description="Low complexity" evidence="1">
    <location>
        <begin position="454"/>
        <end position="465"/>
    </location>
</feature>
<feature type="region of interest" description="Disordered" evidence="1">
    <location>
        <begin position="205"/>
        <end position="240"/>
    </location>
</feature>
<accession>A0AAV1IDV5</accession>
<dbReference type="GO" id="GO:0071108">
    <property type="term" value="P:protein K48-linked deubiquitination"/>
    <property type="evidence" value="ECO:0007669"/>
    <property type="project" value="TreeGrafter"/>
</dbReference>
<dbReference type="GO" id="GO:0071944">
    <property type="term" value="C:cell periphery"/>
    <property type="evidence" value="ECO:0007669"/>
    <property type="project" value="TreeGrafter"/>
</dbReference>
<feature type="region of interest" description="Disordered" evidence="1">
    <location>
        <begin position="758"/>
        <end position="849"/>
    </location>
</feature>
<evidence type="ECO:0000259" key="2">
    <source>
        <dbReference type="Pfam" id="PF04424"/>
    </source>
</evidence>
<feature type="region of interest" description="Disordered" evidence="1">
    <location>
        <begin position="356"/>
        <end position="375"/>
    </location>
</feature>
<evidence type="ECO:0000313" key="4">
    <source>
        <dbReference type="Proteomes" id="UP001314263"/>
    </source>
</evidence>
<dbReference type="InterPro" id="IPR033979">
    <property type="entry name" value="MINDY_domain"/>
</dbReference>
<gene>
    <name evidence="3" type="ORF">CVIRNUC_008744</name>
</gene>
<feature type="domain" description="MINDY deubiquitinase" evidence="2">
    <location>
        <begin position="4"/>
        <end position="160"/>
    </location>
</feature>
<feature type="domain" description="MINDY deubiquitinase" evidence="2">
    <location>
        <begin position="642"/>
        <end position="737"/>
    </location>
</feature>
<dbReference type="GO" id="GO:1990380">
    <property type="term" value="F:K48-linked deubiquitinase activity"/>
    <property type="evidence" value="ECO:0007669"/>
    <property type="project" value="InterPro"/>
</dbReference>
<evidence type="ECO:0000313" key="3">
    <source>
        <dbReference type="EMBL" id="CAK0785534.1"/>
    </source>
</evidence>
<dbReference type="Pfam" id="PF04424">
    <property type="entry name" value="MINDY_DUB"/>
    <property type="match status" value="2"/>
</dbReference>
<sequence>MSEAYKLKTIDFLGRRVPIVVQNANGPCPMLALANVLLLRNQIQLSPDAPEVTQERLLSLIAGHLLDVNSHEDFSEAQQANMTRNIADAVELLPKLTTGIDVDIMFDDFNGFKYTDAIAIFDLLDIHLVHGWLVDPQDKETAAAIGNKSYNALTERMVALTGRSSLTPAASQDNPALAHQAAPALSAAADTAPAVHHAPVVAVPGAEASGEGSTGQSMQSAGAGSVPLEAPPPQATANANAVKGAGLGDSTALEGIAPKGCLNPACPNEAHGAAEVSGAAGETAAPVAVQQATASAEGESAMTGASAGGLSEADELALAVELSLHESGNGVASASERTASMPATSASPLKGFGEESLKQTNAEDQAPTPEPAGDLLASADHFGIFRTAKRAAAAEPGVPMAEQLSKGDDAPAGIAERAANTQSAQHADKADMLDHDFVVVHAEDAPGMGFEQVSMPKMPSSSPGSAQDLTEHVPPTAETLQLGGGKSKKASETPAGSCVSEPPSSIRTDPESHDAAAAAAPAPGAGSSPSEPDMGSSGQQAPALNAEALALLAALPKPRTAQTPYVTPAQPGLDSKAAGTPSAEPLQCPARPFADKLEDLAPTEDCHDPMETDATHSGAATSGLPSRPEEQSAGLACAGMQQPQQTAKLGANKEAFLIQAFLDNASSQLTEHGLLSLHQGLKPRQLAVLFRNNHFNTLFKFEDALYVLVTDQGYLHEQDAVWEKLDTIDGNTVYVGSRINQPDPRPDSTGDLQLAMQLQQQEEDEHQRHLAQQGQQQQQLPPPPQQAPDQAAGVSPTGQYPRRGSRHRHGPSRGHHHRRDRGAYESRRQGHAAQGSSSSGSSRRDCTIM</sequence>
<evidence type="ECO:0000256" key="1">
    <source>
        <dbReference type="SAM" id="MobiDB-lite"/>
    </source>
</evidence>
<dbReference type="GO" id="GO:0016807">
    <property type="term" value="F:cysteine-type carboxypeptidase activity"/>
    <property type="evidence" value="ECO:0007669"/>
    <property type="project" value="TreeGrafter"/>
</dbReference>
<dbReference type="PANTHER" id="PTHR18063:SF6">
    <property type="entry name" value="UBIQUITIN CARBOXYL-TERMINAL HYDROLASE"/>
    <property type="match status" value="1"/>
</dbReference>
<keyword evidence="4" id="KW-1185">Reference proteome</keyword>
<organism evidence="3 4">
    <name type="scientific">Coccomyxa viridis</name>
    <dbReference type="NCBI Taxonomy" id="1274662"/>
    <lineage>
        <taxon>Eukaryota</taxon>
        <taxon>Viridiplantae</taxon>
        <taxon>Chlorophyta</taxon>
        <taxon>core chlorophytes</taxon>
        <taxon>Trebouxiophyceae</taxon>
        <taxon>Trebouxiophyceae incertae sedis</taxon>
        <taxon>Coccomyxaceae</taxon>
        <taxon>Coccomyxa</taxon>
    </lineage>
</organism>
<feature type="compositionally biased region" description="Polar residues" evidence="1">
    <location>
        <begin position="330"/>
        <end position="347"/>
    </location>
</feature>
<dbReference type="PANTHER" id="PTHR18063">
    <property type="entry name" value="NF-E2 INDUCIBLE PROTEIN"/>
    <property type="match status" value="1"/>
</dbReference>
<protein>
    <recommendedName>
        <fullName evidence="2">MINDY deubiquitinase domain-containing protein</fullName>
    </recommendedName>
</protein>
<dbReference type="Proteomes" id="UP001314263">
    <property type="component" value="Unassembled WGS sequence"/>
</dbReference>
<feature type="region of interest" description="Disordered" evidence="1">
    <location>
        <begin position="329"/>
        <end position="351"/>
    </location>
</feature>
<feature type="region of interest" description="Disordered" evidence="1">
    <location>
        <begin position="561"/>
        <end position="588"/>
    </location>
</feature>
<feature type="compositionally biased region" description="Basic residues" evidence="1">
    <location>
        <begin position="803"/>
        <end position="820"/>
    </location>
</feature>
<reference evidence="3 4" key="1">
    <citation type="submission" date="2023-10" db="EMBL/GenBank/DDBJ databases">
        <authorList>
            <person name="Maclean D."/>
            <person name="Macfadyen A."/>
        </authorList>
    </citation>
    <scope>NUCLEOTIDE SEQUENCE [LARGE SCALE GENOMIC DNA]</scope>
</reference>
<feature type="compositionally biased region" description="Basic and acidic residues" evidence="1">
    <location>
        <begin position="602"/>
        <end position="614"/>
    </location>
</feature>
<dbReference type="AlphaFoldDB" id="A0AAV1IDV5"/>
<feature type="region of interest" description="Disordered" evidence="1">
    <location>
        <begin position="602"/>
        <end position="636"/>
    </location>
</feature>
<feature type="region of interest" description="Disordered" evidence="1">
    <location>
        <begin position="449"/>
        <end position="540"/>
    </location>
</feature>
<dbReference type="GO" id="GO:0004843">
    <property type="term" value="F:cysteine-type deubiquitinase activity"/>
    <property type="evidence" value="ECO:0007669"/>
    <property type="project" value="InterPro"/>
</dbReference>
<dbReference type="InterPro" id="IPR007518">
    <property type="entry name" value="MINDY"/>
</dbReference>
<comment type="caution">
    <text evidence="3">The sequence shown here is derived from an EMBL/GenBank/DDBJ whole genome shotgun (WGS) entry which is preliminary data.</text>
</comment>